<dbReference type="Gene3D" id="3.30.70.330">
    <property type="match status" value="1"/>
</dbReference>
<feature type="region of interest" description="Disordered" evidence="1">
    <location>
        <begin position="100"/>
        <end position="196"/>
    </location>
</feature>
<dbReference type="InterPro" id="IPR000504">
    <property type="entry name" value="RRM_dom"/>
</dbReference>
<sequence length="323" mass="35627">MAHLFSDRELARENRLQLELTPSVRRPRSLLCLERTVFVDIDAFGEGRGASRSDDRDGNKGNEIKDGDKTMAVVVLGVQGLVVVEDEGEDEVGDVMKGMQRTRASAAAAATDPEPANPHEHEEQVALDDPEELMEDKVEYEEVEKEVEEKEEEVVEEELEEEEQETDVANVSNAGDAAGGDASMVEGEKDDDESKKHAELLALPPNGSEIYVRVMKAKDSTENKGYASVTFKTKELASKAIEELNNTEFKVDTLRASRVLNGFEGTQEHRNMKLTVILCAIFFAFLVAKSCVFSSLCRNISLSEIGDVLDCSLAKPPSDNKRS</sequence>
<keyword evidence="2" id="KW-1133">Transmembrane helix</keyword>
<dbReference type="CDD" id="cd00590">
    <property type="entry name" value="RRM_SF"/>
    <property type="match status" value="1"/>
</dbReference>
<keyword evidence="2" id="KW-0812">Transmembrane</keyword>
<dbReference type="Proteomes" id="UP001055439">
    <property type="component" value="Chromosome 2"/>
</dbReference>
<evidence type="ECO:0000259" key="3">
    <source>
        <dbReference type="Pfam" id="PF00076"/>
    </source>
</evidence>
<gene>
    <name evidence="4" type="ORF">MUK42_27363</name>
</gene>
<dbReference type="InterPro" id="IPR035979">
    <property type="entry name" value="RBD_domain_sf"/>
</dbReference>
<keyword evidence="5" id="KW-1185">Reference proteome</keyword>
<dbReference type="Pfam" id="PF00076">
    <property type="entry name" value="RRM_1"/>
    <property type="match status" value="1"/>
</dbReference>
<evidence type="ECO:0000313" key="4">
    <source>
        <dbReference type="EMBL" id="URD89158.1"/>
    </source>
</evidence>
<feature type="compositionally biased region" description="Acidic residues" evidence="1">
    <location>
        <begin position="125"/>
        <end position="166"/>
    </location>
</feature>
<name>A0A9E7JQ01_9LILI</name>
<evidence type="ECO:0000256" key="1">
    <source>
        <dbReference type="SAM" id="MobiDB-lite"/>
    </source>
</evidence>
<feature type="compositionally biased region" description="Basic and acidic residues" evidence="1">
    <location>
        <begin position="49"/>
        <end position="66"/>
    </location>
</feature>
<evidence type="ECO:0000256" key="2">
    <source>
        <dbReference type="SAM" id="Phobius"/>
    </source>
</evidence>
<feature type="region of interest" description="Disordered" evidence="1">
    <location>
        <begin position="46"/>
        <end position="66"/>
    </location>
</feature>
<feature type="transmembrane region" description="Helical" evidence="2">
    <location>
        <begin position="274"/>
        <end position="296"/>
    </location>
</feature>
<dbReference type="InterPro" id="IPR012677">
    <property type="entry name" value="Nucleotide-bd_a/b_plait_sf"/>
</dbReference>
<feature type="compositionally biased region" description="Low complexity" evidence="1">
    <location>
        <begin position="167"/>
        <end position="183"/>
    </location>
</feature>
<keyword evidence="2" id="KW-0472">Membrane</keyword>
<evidence type="ECO:0000313" key="5">
    <source>
        <dbReference type="Proteomes" id="UP001055439"/>
    </source>
</evidence>
<reference evidence="4" key="1">
    <citation type="submission" date="2022-05" db="EMBL/GenBank/DDBJ databases">
        <title>The Musa troglodytarum L. genome provides insights into the mechanism of non-climacteric behaviour and enrichment of carotenoids.</title>
        <authorList>
            <person name="Wang J."/>
        </authorList>
    </citation>
    <scope>NUCLEOTIDE SEQUENCE</scope>
    <source>
        <tissue evidence="4">Leaf</tissue>
    </source>
</reference>
<accession>A0A9E7JQ01</accession>
<dbReference type="OrthoDB" id="3800936at2759"/>
<dbReference type="AlphaFoldDB" id="A0A9E7JQ01"/>
<proteinExistence type="predicted"/>
<dbReference type="GO" id="GO:0003723">
    <property type="term" value="F:RNA binding"/>
    <property type="evidence" value="ECO:0007669"/>
    <property type="project" value="InterPro"/>
</dbReference>
<dbReference type="EMBL" id="CP097504">
    <property type="protein sequence ID" value="URD89158.1"/>
    <property type="molecule type" value="Genomic_DNA"/>
</dbReference>
<dbReference type="SUPFAM" id="SSF54928">
    <property type="entry name" value="RNA-binding domain, RBD"/>
    <property type="match status" value="1"/>
</dbReference>
<organism evidence="4 5">
    <name type="scientific">Musa troglodytarum</name>
    <name type="common">fe'i banana</name>
    <dbReference type="NCBI Taxonomy" id="320322"/>
    <lineage>
        <taxon>Eukaryota</taxon>
        <taxon>Viridiplantae</taxon>
        <taxon>Streptophyta</taxon>
        <taxon>Embryophyta</taxon>
        <taxon>Tracheophyta</taxon>
        <taxon>Spermatophyta</taxon>
        <taxon>Magnoliopsida</taxon>
        <taxon>Liliopsida</taxon>
        <taxon>Zingiberales</taxon>
        <taxon>Musaceae</taxon>
        <taxon>Musa</taxon>
    </lineage>
</organism>
<feature type="domain" description="RRM" evidence="3">
    <location>
        <begin position="206"/>
        <end position="251"/>
    </location>
</feature>
<protein>
    <recommendedName>
        <fullName evidence="3">RRM domain-containing protein</fullName>
    </recommendedName>
</protein>